<dbReference type="InterPro" id="IPR038929">
    <property type="entry name" value="CCDC13"/>
</dbReference>
<evidence type="ECO:0008006" key="4">
    <source>
        <dbReference type="Google" id="ProtNLM"/>
    </source>
</evidence>
<gene>
    <name evidence="3" type="primary">101890345</name>
</gene>
<organism evidence="3">
    <name type="scientific">Musca domestica</name>
    <name type="common">House fly</name>
    <dbReference type="NCBI Taxonomy" id="7370"/>
    <lineage>
        <taxon>Eukaryota</taxon>
        <taxon>Metazoa</taxon>
        <taxon>Ecdysozoa</taxon>
        <taxon>Arthropoda</taxon>
        <taxon>Hexapoda</taxon>
        <taxon>Insecta</taxon>
        <taxon>Pterygota</taxon>
        <taxon>Neoptera</taxon>
        <taxon>Endopterygota</taxon>
        <taxon>Diptera</taxon>
        <taxon>Brachycera</taxon>
        <taxon>Muscomorpha</taxon>
        <taxon>Muscoidea</taxon>
        <taxon>Muscidae</taxon>
        <taxon>Musca</taxon>
    </lineage>
</organism>
<dbReference type="EnsemblMetazoa" id="MDOA012783-RA">
    <property type="protein sequence ID" value="MDOA012783-PA"/>
    <property type="gene ID" value="MDOA012783"/>
</dbReference>
<protein>
    <recommendedName>
        <fullName evidence="4">Coiled-coil domain-containing protein 13</fullName>
    </recommendedName>
</protein>
<dbReference type="GO" id="GO:1905515">
    <property type="term" value="P:non-motile cilium assembly"/>
    <property type="evidence" value="ECO:0007669"/>
    <property type="project" value="TreeGrafter"/>
</dbReference>
<evidence type="ECO:0000313" key="3">
    <source>
        <dbReference type="EnsemblMetazoa" id="MDOA012783-PA"/>
    </source>
</evidence>
<feature type="compositionally biased region" description="Basic and acidic residues" evidence="2">
    <location>
        <begin position="22"/>
        <end position="32"/>
    </location>
</feature>
<proteinExistence type="predicted"/>
<dbReference type="eggNOG" id="ENOG502QSV1">
    <property type="taxonomic scope" value="Eukaryota"/>
</dbReference>
<dbReference type="GO" id="GO:0031122">
    <property type="term" value="P:cytoplasmic microtubule organization"/>
    <property type="evidence" value="ECO:0007669"/>
    <property type="project" value="TreeGrafter"/>
</dbReference>
<name>A0A1I8N8X4_MUSDO</name>
<evidence type="ECO:0000256" key="2">
    <source>
        <dbReference type="SAM" id="MobiDB-lite"/>
    </source>
</evidence>
<dbReference type="AlphaFoldDB" id="A0A1I8N8X4"/>
<dbReference type="PANTHER" id="PTHR31935:SF1">
    <property type="entry name" value="COILED-COIL DOMAIN-CONTAINING PROTEIN 13"/>
    <property type="match status" value="1"/>
</dbReference>
<dbReference type="RefSeq" id="XP_005190045.2">
    <property type="nucleotide sequence ID" value="XM_005189988.4"/>
</dbReference>
<sequence>MDIIMTHDKAVCTDAPMRPKKSKDENDLERLRKSSSAQGEKKKSESKKLKKKLIQIEEQNESLSKMIYEKNTEIVELRKSVNSLNDVLNSVPLDELRCNSSIACTKLLDLTKKNRQLRAELETTKNRLNRKEVQIQKLEKDLKLAEEKSQQDRDFVKKGSSPIDELQSKLVSMQQKLFETRNKNVELNNQLKLAQKCLQQEIGENFNLNTLASHATNSNWRGRAQQILHLQQKVQELKARLEQQEPQNFDGFLSSSDVPESCVTYVGGCGGANSIHSMDRPNVRKTELQHRVKVENLEKEIASLKGQLEDSQSKILALKVRNKTLNDEISKHKMKANNLEEQSDFNSINLATMNDKLNQQKLQYEKKIADVTDSLKELTKERDDLKLRAEHLQSKIEELENIIGNKDDNISELQEVNRKLEADMKALCGGFLFSCRELRKEEFITILDTLEAEKNSLMEHNKTLNERIEQERLKNDNLQEQTTKQKIRIARLESKIRDMERDIETNNEKKKRTQRIAEYASSLSAISSNTSLMSFTFENSSILNIPNCNNTDGDMGGEVANVTELRNRLELASEKIAMLREKLDYICAEKESDLKTFEEIINNTKNMIIETLLAQRASLSSLDIK</sequence>
<feature type="coiled-coil region" evidence="1">
    <location>
        <begin position="107"/>
        <end position="190"/>
    </location>
</feature>
<dbReference type="Gene3D" id="1.10.287.1490">
    <property type="match status" value="1"/>
</dbReference>
<feature type="coiled-coil region" evidence="1">
    <location>
        <begin position="447"/>
        <end position="516"/>
    </location>
</feature>
<dbReference type="GO" id="GO:0034451">
    <property type="term" value="C:centriolar satellite"/>
    <property type="evidence" value="ECO:0007669"/>
    <property type="project" value="TreeGrafter"/>
</dbReference>
<dbReference type="VEuPathDB" id="VectorBase:MDOA012783"/>
<feature type="coiled-coil region" evidence="1">
    <location>
        <begin position="287"/>
        <end position="423"/>
    </location>
</feature>
<reference evidence="3" key="1">
    <citation type="submission" date="2020-05" db="UniProtKB">
        <authorList>
            <consortium name="EnsemblMetazoa"/>
        </authorList>
    </citation>
    <scope>IDENTIFICATION</scope>
    <source>
        <strain evidence="3">Aabys</strain>
    </source>
</reference>
<keyword evidence="1" id="KW-0175">Coiled coil</keyword>
<dbReference type="VEuPathDB" id="VectorBase:MDOMA2_000881"/>
<accession>A0A1I8N8X4</accession>
<evidence type="ECO:0000256" key="1">
    <source>
        <dbReference type="SAM" id="Coils"/>
    </source>
</evidence>
<dbReference type="KEGG" id="mde:101890345"/>
<dbReference type="OrthoDB" id="10070368at2759"/>
<feature type="region of interest" description="Disordered" evidence="2">
    <location>
        <begin position="14"/>
        <end position="49"/>
    </location>
</feature>
<dbReference type="PANTHER" id="PTHR31935">
    <property type="entry name" value="COILED-COIL DOMAIN-CONTAINING PROTEIN 13"/>
    <property type="match status" value="1"/>
</dbReference>